<sequence length="58" mass="6984">MNTIYSTKKFENERRYKDMARTIRVKIYKSAITGRFVKRSTAERHPKVTYAQTVTKRK</sequence>
<dbReference type="AlphaFoldDB" id="A0A1I3VL80"/>
<evidence type="ECO:0000313" key="1">
    <source>
        <dbReference type="EMBL" id="SFJ94921.1"/>
    </source>
</evidence>
<proteinExistence type="predicted"/>
<keyword evidence="2" id="KW-1185">Reference proteome</keyword>
<evidence type="ECO:0000313" key="2">
    <source>
        <dbReference type="Proteomes" id="UP000198670"/>
    </source>
</evidence>
<reference evidence="1 2" key="1">
    <citation type="submission" date="2016-10" db="EMBL/GenBank/DDBJ databases">
        <authorList>
            <person name="de Groot N.N."/>
        </authorList>
    </citation>
    <scope>NUCLEOTIDE SEQUENCE [LARGE SCALE GENOMIC DNA]</scope>
    <source>
        <strain evidence="1 2">RK1</strain>
    </source>
</reference>
<dbReference type="STRING" id="1477437.SAMN05444682_11719"/>
<dbReference type="Proteomes" id="UP000198670">
    <property type="component" value="Unassembled WGS sequence"/>
</dbReference>
<name>A0A1I3VL80_9SPHI</name>
<organism evidence="1 2">
    <name type="scientific">Parapedobacter indicus</name>
    <dbReference type="NCBI Taxonomy" id="1477437"/>
    <lineage>
        <taxon>Bacteria</taxon>
        <taxon>Pseudomonadati</taxon>
        <taxon>Bacteroidota</taxon>
        <taxon>Sphingobacteriia</taxon>
        <taxon>Sphingobacteriales</taxon>
        <taxon>Sphingobacteriaceae</taxon>
        <taxon>Parapedobacter</taxon>
    </lineage>
</organism>
<dbReference type="EMBL" id="FOQO01000017">
    <property type="protein sequence ID" value="SFJ94921.1"/>
    <property type="molecule type" value="Genomic_DNA"/>
</dbReference>
<protein>
    <submittedName>
        <fullName evidence="1">Uncharacterized protein</fullName>
    </submittedName>
</protein>
<accession>A0A1I3VL80</accession>
<gene>
    <name evidence="1" type="ORF">SAMN05444682_11719</name>
</gene>